<evidence type="ECO:0000259" key="1">
    <source>
        <dbReference type="Pfam" id="PF01593"/>
    </source>
</evidence>
<feature type="domain" description="Amine oxidase" evidence="1">
    <location>
        <begin position="12"/>
        <end position="221"/>
    </location>
</feature>
<proteinExistence type="predicted"/>
<dbReference type="AlphaFoldDB" id="A0A0G0IGM3"/>
<dbReference type="Proteomes" id="UP000034231">
    <property type="component" value="Unassembled WGS sequence"/>
</dbReference>
<dbReference type="GO" id="GO:0016491">
    <property type="term" value="F:oxidoreductase activity"/>
    <property type="evidence" value="ECO:0007669"/>
    <property type="project" value="InterPro"/>
</dbReference>
<dbReference type="SUPFAM" id="SSF51905">
    <property type="entry name" value="FAD/NAD(P)-binding domain"/>
    <property type="match status" value="1"/>
</dbReference>
<organism evidence="2 3">
    <name type="scientific">Candidatus Shapirobacteria bacterium GW2011_GWE1_38_10</name>
    <dbReference type="NCBI Taxonomy" id="1618488"/>
    <lineage>
        <taxon>Bacteria</taxon>
        <taxon>Candidatus Shapironibacteriota</taxon>
    </lineage>
</organism>
<dbReference type="InterPro" id="IPR050464">
    <property type="entry name" value="Zeta_carotene_desat/Oxidored"/>
</dbReference>
<protein>
    <submittedName>
        <fullName evidence="2">Amine oxidase</fullName>
    </submittedName>
</protein>
<evidence type="ECO:0000313" key="3">
    <source>
        <dbReference type="Proteomes" id="UP000034231"/>
    </source>
</evidence>
<dbReference type="Gene3D" id="3.50.50.60">
    <property type="entry name" value="FAD/NAD(P)-binding domain"/>
    <property type="match status" value="1"/>
</dbReference>
<dbReference type="InterPro" id="IPR002937">
    <property type="entry name" value="Amino_oxidase"/>
</dbReference>
<dbReference type="EMBL" id="LBTX01000008">
    <property type="protein sequence ID" value="KKQ50135.1"/>
    <property type="molecule type" value="Genomic_DNA"/>
</dbReference>
<dbReference type="PANTHER" id="PTHR42923">
    <property type="entry name" value="PROTOPORPHYRINOGEN OXIDASE"/>
    <property type="match status" value="1"/>
</dbReference>
<dbReference type="NCBIfam" id="NF005560">
    <property type="entry name" value="PRK07233.1"/>
    <property type="match status" value="1"/>
</dbReference>
<accession>A0A0G0IGM3</accession>
<dbReference type="PRINTS" id="PR00419">
    <property type="entry name" value="ADXRDTASE"/>
</dbReference>
<dbReference type="PANTHER" id="PTHR42923:SF46">
    <property type="entry name" value="AMINE OXIDASE"/>
    <property type="match status" value="1"/>
</dbReference>
<sequence>MSKRIAIIGGGLTGLVAGYRLLQKGCRVTIFEKSGDLGGLLGGFKINGTNLEKAYHHIFKTDKEIISLVEELGLSEKLKWHESKTALYYDGTIYPFAGVMDLLKFKPLNLIDKLRLGLVKIYLEKENNWQKFENVLAYEWMKKWCGDRAYKVVWEPLLKGKFSNGYQDISMAWMWARIHTRGNSSEKGKEYLGYMEAGFQLIINELTNRIKKLGGEIKLNTIADINELADKYDKIISSAPLENVDYLGAVTVVFSSEQNLSKYYWHNINNTDSPFLAFKIFITSELIYPKITSILLAKTA</sequence>
<dbReference type="InterPro" id="IPR036188">
    <property type="entry name" value="FAD/NAD-bd_sf"/>
</dbReference>
<reference evidence="2 3" key="1">
    <citation type="journal article" date="2015" name="Nature">
        <title>rRNA introns, odd ribosomes, and small enigmatic genomes across a large radiation of phyla.</title>
        <authorList>
            <person name="Brown C.T."/>
            <person name="Hug L.A."/>
            <person name="Thomas B.C."/>
            <person name="Sharon I."/>
            <person name="Castelle C.J."/>
            <person name="Singh A."/>
            <person name="Wilkins M.J."/>
            <person name="Williams K.H."/>
            <person name="Banfield J.F."/>
        </authorList>
    </citation>
    <scope>NUCLEOTIDE SEQUENCE [LARGE SCALE GENOMIC DNA]</scope>
</reference>
<gene>
    <name evidence="2" type="ORF">US68_C0008G0020</name>
</gene>
<comment type="caution">
    <text evidence="2">The sequence shown here is derived from an EMBL/GenBank/DDBJ whole genome shotgun (WGS) entry which is preliminary data.</text>
</comment>
<name>A0A0G0IGM3_9BACT</name>
<dbReference type="Pfam" id="PF01593">
    <property type="entry name" value="Amino_oxidase"/>
    <property type="match status" value="1"/>
</dbReference>
<evidence type="ECO:0000313" key="2">
    <source>
        <dbReference type="EMBL" id="KKQ50135.1"/>
    </source>
</evidence>